<evidence type="ECO:0000256" key="2">
    <source>
        <dbReference type="ARBA" id="ARBA00022553"/>
    </source>
</evidence>
<feature type="domain" description="Rho-GAP" evidence="4">
    <location>
        <begin position="1"/>
        <end position="190"/>
    </location>
</feature>
<dbReference type="InterPro" id="IPR051025">
    <property type="entry name" value="RhoGAP"/>
</dbReference>
<feature type="compositionally biased region" description="Low complexity" evidence="3">
    <location>
        <begin position="238"/>
        <end position="253"/>
    </location>
</feature>
<dbReference type="GO" id="GO:0005096">
    <property type="term" value="F:GTPase activator activity"/>
    <property type="evidence" value="ECO:0007669"/>
    <property type="project" value="UniProtKB-KW"/>
</dbReference>
<dbReference type="Pfam" id="PF00620">
    <property type="entry name" value="RhoGAP"/>
    <property type="match status" value="1"/>
</dbReference>
<dbReference type="PROSITE" id="PS50238">
    <property type="entry name" value="RHOGAP"/>
    <property type="match status" value="1"/>
</dbReference>
<dbReference type="SUPFAM" id="SSF48350">
    <property type="entry name" value="GTPase activation domain, GAP"/>
    <property type="match status" value="1"/>
</dbReference>
<comment type="caution">
    <text evidence="5">The sequence shown here is derived from an EMBL/GenBank/DDBJ whole genome shotgun (WGS) entry which is preliminary data.</text>
</comment>
<dbReference type="FunFam" id="1.10.555.10:FF:000001">
    <property type="entry name" value="Rho GTPase activating protein 44"/>
    <property type="match status" value="1"/>
</dbReference>
<gene>
    <name evidence="5" type="ORF">GBAR_LOCUS8589</name>
</gene>
<dbReference type="InterPro" id="IPR008936">
    <property type="entry name" value="Rho_GTPase_activation_prot"/>
</dbReference>
<dbReference type="AlphaFoldDB" id="A0AA35RL66"/>
<keyword evidence="6" id="KW-1185">Reference proteome</keyword>
<dbReference type="GO" id="GO:0051056">
    <property type="term" value="P:regulation of small GTPase mediated signal transduction"/>
    <property type="evidence" value="ECO:0007669"/>
    <property type="project" value="UniProtKB-ARBA"/>
</dbReference>
<sequence>MSLEEHGKLSKREVALVIQDCVEALRDGCLDTEGLFRIAGSATKVKFLKNSFNAHQRNAKDHDPHTVAGCLKRYLRELPEPILTYELYAEFMSSVQLADTSTTLQKMKDLLSQLPPSHNATLKYLLAFLHEFAQYHEMTKMTTGNIAIVMGPNLLWPEGDMSEDAAAVVSDTAVQRRVAELLIDKVHWFFPDLPDTPTPAPPIKQATHVSSHGVNPSGVYTPTGPLSSYGTPPPTSPSPADSTPSSSTSSSITEDLQSNTSPSQTTPPLHITHETLAEMRSSSPKPANVAPPPIRPRPYRGSGPMSSGQQTPPSPSPRSGSFTRPASSESFTRPASSEISNCMPVDPTDDIGEGSLANQRPEEPTIK</sequence>
<evidence type="ECO:0000256" key="1">
    <source>
        <dbReference type="ARBA" id="ARBA00022468"/>
    </source>
</evidence>
<dbReference type="SMART" id="SM00324">
    <property type="entry name" value="RhoGAP"/>
    <property type="match status" value="1"/>
</dbReference>
<keyword evidence="2" id="KW-0597">Phosphoprotein</keyword>
<dbReference type="PANTHER" id="PTHR15228">
    <property type="entry name" value="SPERMATHECAL PHYSIOLOGY VARIANT"/>
    <property type="match status" value="1"/>
</dbReference>
<dbReference type="Proteomes" id="UP001174909">
    <property type="component" value="Unassembled WGS sequence"/>
</dbReference>
<evidence type="ECO:0000313" key="5">
    <source>
        <dbReference type="EMBL" id="CAI8013575.1"/>
    </source>
</evidence>
<evidence type="ECO:0000313" key="6">
    <source>
        <dbReference type="Proteomes" id="UP001174909"/>
    </source>
</evidence>
<dbReference type="GO" id="GO:0007165">
    <property type="term" value="P:signal transduction"/>
    <property type="evidence" value="ECO:0007669"/>
    <property type="project" value="InterPro"/>
</dbReference>
<dbReference type="EMBL" id="CASHTH010001278">
    <property type="protein sequence ID" value="CAI8013575.1"/>
    <property type="molecule type" value="Genomic_DNA"/>
</dbReference>
<protein>
    <submittedName>
        <fullName evidence="5">Rho GTPase-activating protein 44</fullName>
    </submittedName>
</protein>
<proteinExistence type="predicted"/>
<accession>A0AA35RL66</accession>
<feature type="compositionally biased region" description="Low complexity" evidence="3">
    <location>
        <begin position="221"/>
        <end position="230"/>
    </location>
</feature>
<evidence type="ECO:0000259" key="4">
    <source>
        <dbReference type="PROSITE" id="PS50238"/>
    </source>
</evidence>
<dbReference type="InterPro" id="IPR000198">
    <property type="entry name" value="RhoGAP_dom"/>
</dbReference>
<feature type="compositionally biased region" description="Low complexity" evidence="3">
    <location>
        <begin position="301"/>
        <end position="325"/>
    </location>
</feature>
<feature type="compositionally biased region" description="Polar residues" evidence="3">
    <location>
        <begin position="254"/>
        <end position="267"/>
    </location>
</feature>
<keyword evidence="1" id="KW-0343">GTPase activation</keyword>
<feature type="region of interest" description="Disordered" evidence="3">
    <location>
        <begin position="199"/>
        <end position="367"/>
    </location>
</feature>
<reference evidence="5" key="1">
    <citation type="submission" date="2023-03" db="EMBL/GenBank/DDBJ databases">
        <authorList>
            <person name="Steffen K."/>
            <person name="Cardenas P."/>
        </authorList>
    </citation>
    <scope>NUCLEOTIDE SEQUENCE</scope>
</reference>
<feature type="compositionally biased region" description="Polar residues" evidence="3">
    <location>
        <begin position="326"/>
        <end position="340"/>
    </location>
</feature>
<name>A0AA35RL66_GEOBA</name>
<evidence type="ECO:0000256" key="3">
    <source>
        <dbReference type="SAM" id="MobiDB-lite"/>
    </source>
</evidence>
<organism evidence="5 6">
    <name type="scientific">Geodia barretti</name>
    <name type="common">Barrett's horny sponge</name>
    <dbReference type="NCBI Taxonomy" id="519541"/>
    <lineage>
        <taxon>Eukaryota</taxon>
        <taxon>Metazoa</taxon>
        <taxon>Porifera</taxon>
        <taxon>Demospongiae</taxon>
        <taxon>Heteroscleromorpha</taxon>
        <taxon>Tetractinellida</taxon>
        <taxon>Astrophorina</taxon>
        <taxon>Geodiidae</taxon>
        <taxon>Geodia</taxon>
    </lineage>
</organism>
<dbReference type="PANTHER" id="PTHR15228:SF25">
    <property type="entry name" value="F-BAR DOMAIN-CONTAINING PROTEIN"/>
    <property type="match status" value="1"/>
</dbReference>
<feature type="compositionally biased region" description="Polar residues" evidence="3">
    <location>
        <begin position="207"/>
        <end position="220"/>
    </location>
</feature>
<dbReference type="Gene3D" id="1.10.555.10">
    <property type="entry name" value="Rho GTPase activation protein"/>
    <property type="match status" value="1"/>
</dbReference>